<dbReference type="Proteomes" id="UP001553148">
    <property type="component" value="Unassembled WGS sequence"/>
</dbReference>
<evidence type="ECO:0000313" key="1">
    <source>
        <dbReference type="EMBL" id="MEV8463122.1"/>
    </source>
</evidence>
<dbReference type="Gene3D" id="2.160.20.80">
    <property type="entry name" value="E3 ubiquitin-protein ligase SopA"/>
    <property type="match status" value="1"/>
</dbReference>
<name>A0ABV3KUY9_STRGS</name>
<reference evidence="1 2" key="1">
    <citation type="submission" date="2024-06" db="EMBL/GenBank/DDBJ databases">
        <title>The Natural Products Discovery Center: Release of the First 8490 Sequenced Strains for Exploring Actinobacteria Biosynthetic Diversity.</title>
        <authorList>
            <person name="Kalkreuter E."/>
            <person name="Kautsar S.A."/>
            <person name="Yang D."/>
            <person name="Bader C.D."/>
            <person name="Teijaro C.N."/>
            <person name="Fluegel L."/>
            <person name="Davis C.M."/>
            <person name="Simpson J.R."/>
            <person name="Lauterbach L."/>
            <person name="Steele A.D."/>
            <person name="Gui C."/>
            <person name="Meng S."/>
            <person name="Li G."/>
            <person name="Viehrig K."/>
            <person name="Ye F."/>
            <person name="Su P."/>
            <person name="Kiefer A.F."/>
            <person name="Nichols A."/>
            <person name="Cepeda A.J."/>
            <person name="Yan W."/>
            <person name="Fan B."/>
            <person name="Jiang Y."/>
            <person name="Adhikari A."/>
            <person name="Zheng C.-J."/>
            <person name="Schuster L."/>
            <person name="Cowan T.M."/>
            <person name="Smanski M.J."/>
            <person name="Chevrette M.G."/>
            <person name="De Carvalho L.P.S."/>
            <person name="Shen B."/>
        </authorList>
    </citation>
    <scope>NUCLEOTIDE SEQUENCE [LARGE SCALE GENOMIC DNA]</scope>
    <source>
        <strain evidence="1 2">NPDC052360</strain>
    </source>
</reference>
<organism evidence="1 2">
    <name type="scientific">Streptomyces griseosporeus</name>
    <dbReference type="NCBI Taxonomy" id="1910"/>
    <lineage>
        <taxon>Bacteria</taxon>
        <taxon>Bacillati</taxon>
        <taxon>Actinomycetota</taxon>
        <taxon>Actinomycetes</taxon>
        <taxon>Kitasatosporales</taxon>
        <taxon>Streptomycetaceae</taxon>
        <taxon>Streptomyces</taxon>
    </lineage>
</organism>
<dbReference type="InterPro" id="IPR001646">
    <property type="entry name" value="5peptide_repeat"/>
</dbReference>
<dbReference type="EMBL" id="JBFAUJ010000012">
    <property type="protein sequence ID" value="MEV8463122.1"/>
    <property type="molecule type" value="Genomic_DNA"/>
</dbReference>
<proteinExistence type="predicted"/>
<gene>
    <name evidence="1" type="ORF">AB0470_26675</name>
</gene>
<dbReference type="Pfam" id="PF00805">
    <property type="entry name" value="Pentapeptide"/>
    <property type="match status" value="1"/>
</dbReference>
<comment type="caution">
    <text evidence="1">The sequence shown here is derived from an EMBL/GenBank/DDBJ whole genome shotgun (WGS) entry which is preliminary data.</text>
</comment>
<keyword evidence="2" id="KW-1185">Reference proteome</keyword>
<protein>
    <submittedName>
        <fullName evidence="1">Pentapeptide repeat-containing protein</fullName>
    </submittedName>
</protein>
<sequence length="283" mass="30064">MSRAERISLVAAALPGLTALVALVFTWMSVEGTRAEVQIAEQGQITNRFNAAVRNLGSDSADVRLGGIHGLQRIMQDSARDQPTIVSVLSAYARQHAPVPVSGFAKESKSCELAEAPVKLATDVQAALNVLANRSADHDGQDWLVDLRNTDLRGAEVDGLGDAPEKPENRAAFPKANFDGADLRHSQFIGVDLQGAGFFESNLTAAWFSGVDLSYANMPDADLSCTLLEDVNLTGARLSDAKLHEVQGDETVNLTKANLVEAKPGARRQSAGDLAGLLGRPAH</sequence>
<dbReference type="InterPro" id="IPR051082">
    <property type="entry name" value="Pentapeptide-BTB/POZ_domain"/>
</dbReference>
<dbReference type="PANTHER" id="PTHR14136:SF17">
    <property type="entry name" value="BTB_POZ DOMAIN-CONTAINING PROTEIN KCTD9"/>
    <property type="match status" value="1"/>
</dbReference>
<accession>A0ABV3KUY9</accession>
<dbReference type="PANTHER" id="PTHR14136">
    <property type="entry name" value="BTB_POZ DOMAIN-CONTAINING PROTEIN KCTD9"/>
    <property type="match status" value="1"/>
</dbReference>
<dbReference type="SUPFAM" id="SSF141571">
    <property type="entry name" value="Pentapeptide repeat-like"/>
    <property type="match status" value="1"/>
</dbReference>
<evidence type="ECO:0000313" key="2">
    <source>
        <dbReference type="Proteomes" id="UP001553148"/>
    </source>
</evidence>